<evidence type="ECO:0000256" key="7">
    <source>
        <dbReference type="PROSITE-ProRule" id="PRU01360"/>
    </source>
</evidence>
<comment type="subcellular location">
    <subcellularLocation>
        <location evidence="1 7">Cell outer membrane</location>
        <topology evidence="1 7">Multi-pass membrane protein</topology>
    </subcellularLocation>
</comment>
<evidence type="ECO:0000259" key="8">
    <source>
        <dbReference type="Pfam" id="PF07715"/>
    </source>
</evidence>
<dbReference type="Gene3D" id="2.60.40.1120">
    <property type="entry name" value="Carboxypeptidase-like, regulatory domain"/>
    <property type="match status" value="1"/>
</dbReference>
<dbReference type="RefSeq" id="WP_112782622.1">
    <property type="nucleotide sequence ID" value="NZ_CP030041.1"/>
</dbReference>
<dbReference type="InterPro" id="IPR012910">
    <property type="entry name" value="Plug_dom"/>
</dbReference>
<evidence type="ECO:0000256" key="1">
    <source>
        <dbReference type="ARBA" id="ARBA00004571"/>
    </source>
</evidence>
<evidence type="ECO:0000256" key="3">
    <source>
        <dbReference type="ARBA" id="ARBA00022452"/>
    </source>
</evidence>
<dbReference type="Gene3D" id="2.40.170.20">
    <property type="entry name" value="TonB-dependent receptor, beta-barrel domain"/>
    <property type="match status" value="1"/>
</dbReference>
<dbReference type="EMBL" id="CP030041">
    <property type="protein sequence ID" value="AWW29206.1"/>
    <property type="molecule type" value="Genomic_DNA"/>
</dbReference>
<keyword evidence="5 7" id="KW-0472">Membrane</keyword>
<evidence type="ECO:0000313" key="9">
    <source>
        <dbReference type="EMBL" id="AWW29206.1"/>
    </source>
</evidence>
<dbReference type="FunFam" id="2.60.40.1120:FF:000003">
    <property type="entry name" value="Outer membrane protein Omp121"/>
    <property type="match status" value="1"/>
</dbReference>
<protein>
    <submittedName>
        <fullName evidence="9">SusC/RagA family TonB-linked outer membrane protein</fullName>
    </submittedName>
</protein>
<dbReference type="Gene3D" id="2.170.130.10">
    <property type="entry name" value="TonB-dependent receptor, plug domain"/>
    <property type="match status" value="1"/>
</dbReference>
<dbReference type="SUPFAM" id="SSF49464">
    <property type="entry name" value="Carboxypeptidase regulatory domain-like"/>
    <property type="match status" value="1"/>
</dbReference>
<dbReference type="Pfam" id="PF07715">
    <property type="entry name" value="Plug"/>
    <property type="match status" value="1"/>
</dbReference>
<feature type="domain" description="TonB-dependent receptor plug" evidence="8">
    <location>
        <begin position="225"/>
        <end position="328"/>
    </location>
</feature>
<reference evidence="9 10" key="1">
    <citation type="submission" date="2018-06" db="EMBL/GenBank/DDBJ databases">
        <title>Echinicola strongylocentroti sp. nov., isolated from a sea urchin Strongylocentrotus intermedius.</title>
        <authorList>
            <person name="Bae S.S."/>
        </authorList>
    </citation>
    <scope>NUCLEOTIDE SEQUENCE [LARGE SCALE GENOMIC DNA]</scope>
    <source>
        <strain evidence="9 10">MEBiC08714</strain>
    </source>
</reference>
<keyword evidence="3 7" id="KW-1134">Transmembrane beta strand</keyword>
<keyword evidence="6 7" id="KW-0998">Cell outer membrane</keyword>
<gene>
    <name evidence="9" type="ORF">DN752_03090</name>
</gene>
<proteinExistence type="inferred from homology"/>
<dbReference type="Proteomes" id="UP000248688">
    <property type="component" value="Chromosome"/>
</dbReference>
<organism evidence="9 10">
    <name type="scientific">Echinicola strongylocentroti</name>
    <dbReference type="NCBI Taxonomy" id="1795355"/>
    <lineage>
        <taxon>Bacteria</taxon>
        <taxon>Pseudomonadati</taxon>
        <taxon>Bacteroidota</taxon>
        <taxon>Cytophagia</taxon>
        <taxon>Cytophagales</taxon>
        <taxon>Cyclobacteriaceae</taxon>
        <taxon>Echinicola</taxon>
    </lineage>
</organism>
<dbReference type="GO" id="GO:0009279">
    <property type="term" value="C:cell outer membrane"/>
    <property type="evidence" value="ECO:0007669"/>
    <property type="project" value="UniProtKB-SubCell"/>
</dbReference>
<dbReference type="NCBIfam" id="TIGR04057">
    <property type="entry name" value="SusC_RagA_signa"/>
    <property type="match status" value="1"/>
</dbReference>
<dbReference type="NCBIfam" id="TIGR04056">
    <property type="entry name" value="OMP_RagA_SusC"/>
    <property type="match status" value="1"/>
</dbReference>
<dbReference type="KEGG" id="est:DN752_03090"/>
<dbReference type="AlphaFoldDB" id="A0A2Z4IEW3"/>
<evidence type="ECO:0000256" key="4">
    <source>
        <dbReference type="ARBA" id="ARBA00022692"/>
    </source>
</evidence>
<evidence type="ECO:0000313" key="10">
    <source>
        <dbReference type="Proteomes" id="UP000248688"/>
    </source>
</evidence>
<keyword evidence="2 7" id="KW-0813">Transport</keyword>
<evidence type="ECO:0000256" key="6">
    <source>
        <dbReference type="ARBA" id="ARBA00023237"/>
    </source>
</evidence>
<dbReference type="PROSITE" id="PS52016">
    <property type="entry name" value="TONB_DEPENDENT_REC_3"/>
    <property type="match status" value="1"/>
</dbReference>
<keyword evidence="10" id="KW-1185">Reference proteome</keyword>
<dbReference type="InterPro" id="IPR023996">
    <property type="entry name" value="TonB-dep_OMP_SusC/RagA"/>
</dbReference>
<dbReference type="InterPro" id="IPR008969">
    <property type="entry name" value="CarboxyPept-like_regulatory"/>
</dbReference>
<dbReference type="OrthoDB" id="9768177at2"/>
<dbReference type="InterPro" id="IPR036942">
    <property type="entry name" value="Beta-barrel_TonB_sf"/>
</dbReference>
<dbReference type="SUPFAM" id="SSF56935">
    <property type="entry name" value="Porins"/>
    <property type="match status" value="1"/>
</dbReference>
<dbReference type="Pfam" id="PF13715">
    <property type="entry name" value="CarbopepD_reg_2"/>
    <property type="match status" value="1"/>
</dbReference>
<accession>A0A2Z4IEW3</accession>
<evidence type="ECO:0000256" key="5">
    <source>
        <dbReference type="ARBA" id="ARBA00023136"/>
    </source>
</evidence>
<name>A0A2Z4IEW3_9BACT</name>
<keyword evidence="4 7" id="KW-0812">Transmembrane</keyword>
<dbReference type="InterPro" id="IPR023997">
    <property type="entry name" value="TonB-dep_OMP_SusC/RagA_CS"/>
</dbReference>
<evidence type="ECO:0000256" key="2">
    <source>
        <dbReference type="ARBA" id="ARBA00022448"/>
    </source>
</evidence>
<comment type="similarity">
    <text evidence="7">Belongs to the TonB-dependent receptor family.</text>
</comment>
<sequence length="1180" mass="132260">MKSKLLKKIVTVGKYAFFGMLIQCLFLSSLLAGETSGQTSLEEVYVSLNGSEVSVEEIFKLIEKETDFRFNYRRGDVRKRQLHHSVQEEVSLGNVLRQISMDVDLKFKRINNVIYVGKKGVDTTVALEEVNVADVKVTGTIVDESGLPIPGVTVTVQGSTTGTVTDIDGNYTIMAPEGGSLIFSFIGYATQTVSIGGKSVIDITLAEDTKSLEEFVVVGYGRQKKVNITGAITAVETDNLTQIPTNNLSNTLAGRAPGVNVTGTSGLSGSTSSIRIRGSFGDPLYVIDGIVRDKTAFDALEAQEVDQISFLKDAATASIYGSRAGNGVVLVTTKSGTKQKPMFNFQTSYAFFSPTMELLSDQTTATDELIYQNRVAEYRGTAPPNGEEEFAYFSDRSYNVNDFIWQNPWSQNYSLSVAGGSDKLTYYSLLSYRGEEGAYKSLEHGKFNLRTNVTAQISDRIKLGVNISANQQNHDRFYWPFSGDDDYDVSDLYRVTFNWPKVYPYYLEEDGTPANYVTDYPVQTPMGSWLAWSVIDQIVGNRYIKTRKRQLNNILTLDIDLEDLVPGLTTKVVGNYLAEDFMRKKFLTFQTNYVFNQADPDGNRFLPAPPDPNKTNVFTFSQNQEFLSYDINTAWSYQFDWFLNYSKVFGKHSIDAMAVFEQAERGLYGAYAKAEDPVTDYDQDFVYSTDAQMRYGSGYENDGNGYINENAVARQSFIGRVNYNFSEKYIAEFSFRYDGNTLFPDDKRWGFFPSVSAAWRIIDEPFMNKADWLSDLKLRASVGTTGNDLDVNGNRITPFSYLQTYGNSGSYIFGDDLYRGIAPGDTPNPYLTWATSTTYNVGVDFELIDTRLSGSLDVFYKKEENILGSRLVTLPDNYGQSLAPENYAARSWKGGELSLMWRDVAAEGKLDYSFYGNLGYSRDQWDVLDQNPIFQDGGNRASESQIGQPADRIFGLKALGIIRSQEQLDELMEAGFKQYGRDPYLGGLYFEDVRGDGFSEGPDGKIDGNDFQLLSNNAAPRLNYGFGFNVDWNNFSVNAHFQGVGVYDRIISNQEGAGMRQHGGTIRPYYPIWADDVWTPDNPDAQYPRPVGYNWYESGTGSTSFWIRNGAYLRLKNLNVAYNLPQSWVNSVNVASAQVFFNGTNLFSISDMKEFHDPEQKNYDSFPLMKSLTVGLNVKF</sequence>
<dbReference type="InterPro" id="IPR039426">
    <property type="entry name" value="TonB-dep_rcpt-like"/>
</dbReference>
<dbReference type="InterPro" id="IPR037066">
    <property type="entry name" value="Plug_dom_sf"/>
</dbReference>